<reference evidence="1 2" key="1">
    <citation type="submission" date="2023-11" db="EMBL/GenBank/DDBJ databases">
        <title>Dfirmibasis_genome.</title>
        <authorList>
            <person name="Edelbroek B."/>
            <person name="Kjellin J."/>
            <person name="Jerlstrom-Hultqvist J."/>
            <person name="Soderbom F."/>
        </authorList>
    </citation>
    <scope>NUCLEOTIDE SEQUENCE [LARGE SCALE GENOMIC DNA]</scope>
    <source>
        <strain evidence="1 2">TNS-C-14</strain>
    </source>
</reference>
<accession>A0AAN7Z211</accession>
<evidence type="ECO:0000313" key="2">
    <source>
        <dbReference type="Proteomes" id="UP001344447"/>
    </source>
</evidence>
<dbReference type="Pfam" id="PF05710">
    <property type="entry name" value="Coiled"/>
    <property type="match status" value="1"/>
</dbReference>
<dbReference type="InterPro" id="IPR008455">
    <property type="entry name" value="HssA/B-related"/>
</dbReference>
<dbReference type="EMBL" id="JAVFKY010000002">
    <property type="protein sequence ID" value="KAK5581345.1"/>
    <property type="molecule type" value="Genomic_DNA"/>
</dbReference>
<keyword evidence="2" id="KW-1185">Reference proteome</keyword>
<dbReference type="Proteomes" id="UP001344447">
    <property type="component" value="Unassembled WGS sequence"/>
</dbReference>
<dbReference type="AlphaFoldDB" id="A0AAN7Z211"/>
<comment type="caution">
    <text evidence="1">The sequence shown here is derived from an EMBL/GenBank/DDBJ whole genome shotgun (WGS) entry which is preliminary data.</text>
</comment>
<evidence type="ECO:0000313" key="1">
    <source>
        <dbReference type="EMBL" id="KAK5581345.1"/>
    </source>
</evidence>
<gene>
    <name evidence="1" type="ORF">RB653_001377</name>
</gene>
<proteinExistence type="predicted"/>
<sequence>MLYKSISSLGNVKSSQNTFKSVNQVSNESHQGVNNVQYTPRLLNLSANILGLNLELHL</sequence>
<name>A0AAN7Z211_9MYCE</name>
<organism evidence="1 2">
    <name type="scientific">Dictyostelium firmibasis</name>
    <dbReference type="NCBI Taxonomy" id="79012"/>
    <lineage>
        <taxon>Eukaryota</taxon>
        <taxon>Amoebozoa</taxon>
        <taxon>Evosea</taxon>
        <taxon>Eumycetozoa</taxon>
        <taxon>Dictyostelia</taxon>
        <taxon>Dictyosteliales</taxon>
        <taxon>Dictyosteliaceae</taxon>
        <taxon>Dictyostelium</taxon>
    </lineage>
</organism>
<protein>
    <submittedName>
        <fullName evidence="1">Uncharacterized protein</fullName>
    </submittedName>
</protein>